<evidence type="ECO:0000256" key="4">
    <source>
        <dbReference type="ARBA" id="ARBA00007372"/>
    </source>
</evidence>
<organism evidence="18 19">
    <name type="scientific">Fusarium anthophilum</name>
    <dbReference type="NCBI Taxonomy" id="48485"/>
    <lineage>
        <taxon>Eukaryota</taxon>
        <taxon>Fungi</taxon>
        <taxon>Dikarya</taxon>
        <taxon>Ascomycota</taxon>
        <taxon>Pezizomycotina</taxon>
        <taxon>Sordariomycetes</taxon>
        <taxon>Hypocreomycetidae</taxon>
        <taxon>Hypocreales</taxon>
        <taxon>Nectriaceae</taxon>
        <taxon>Fusarium</taxon>
        <taxon>Fusarium fujikuroi species complex</taxon>
    </lineage>
</organism>
<comment type="caution">
    <text evidence="18">The sequence shown here is derived from an EMBL/GenBank/DDBJ whole genome shotgun (WGS) entry which is preliminary data.</text>
</comment>
<evidence type="ECO:0000256" key="17">
    <source>
        <dbReference type="SAM" id="MobiDB-lite"/>
    </source>
</evidence>
<keyword evidence="7" id="KW-0813">Transport</keyword>
<reference evidence="18 19" key="1">
    <citation type="journal article" date="2020" name="BMC Genomics">
        <title>Correction to: Identification and distribution of gene clusters required for synthesis of sphingolipid metabolism inhibitors in diverse species of the filamentous fungus Fusarium.</title>
        <authorList>
            <person name="Kim H.S."/>
            <person name="Lohmar J.M."/>
            <person name="Busman M."/>
            <person name="Brown D.W."/>
            <person name="Naumann T.A."/>
            <person name="Divon H.H."/>
            <person name="Lysoe E."/>
            <person name="Uhlig S."/>
            <person name="Proctor R.H."/>
        </authorList>
    </citation>
    <scope>NUCLEOTIDE SEQUENCE [LARGE SCALE GENOMIC DNA]</scope>
    <source>
        <strain evidence="18 19">NRRL 25214</strain>
    </source>
</reference>
<dbReference type="CDD" id="cd24141">
    <property type="entry name" value="NDUFS5-like"/>
    <property type="match status" value="1"/>
</dbReference>
<keyword evidence="10" id="KW-0249">Electron transport</keyword>
<keyword evidence="11" id="KW-0496">Mitochondrion</keyword>
<evidence type="ECO:0000256" key="15">
    <source>
        <dbReference type="ARBA" id="ARBA00032739"/>
    </source>
</evidence>
<feature type="region of interest" description="Disordered" evidence="17">
    <location>
        <begin position="450"/>
        <end position="479"/>
    </location>
</feature>
<evidence type="ECO:0000256" key="13">
    <source>
        <dbReference type="ARBA" id="ARBA00023157"/>
    </source>
</evidence>
<keyword evidence="12" id="KW-0472">Membrane</keyword>
<evidence type="ECO:0000313" key="19">
    <source>
        <dbReference type="Proteomes" id="UP000573603"/>
    </source>
</evidence>
<proteinExistence type="inferred from homology"/>
<evidence type="ECO:0000256" key="2">
    <source>
        <dbReference type="ARBA" id="ARBA00004569"/>
    </source>
</evidence>
<feature type="disulfide bond" evidence="16">
    <location>
        <begin position="24"/>
        <end position="40"/>
    </location>
</feature>
<evidence type="ECO:0000256" key="14">
    <source>
        <dbReference type="ARBA" id="ARBA00031222"/>
    </source>
</evidence>
<dbReference type="EMBL" id="JABEVY010000333">
    <property type="protein sequence ID" value="KAF5236179.1"/>
    <property type="molecule type" value="Genomic_DNA"/>
</dbReference>
<evidence type="ECO:0000256" key="10">
    <source>
        <dbReference type="ARBA" id="ARBA00022982"/>
    </source>
</evidence>
<dbReference type="GO" id="GO:0005758">
    <property type="term" value="C:mitochondrial intermembrane space"/>
    <property type="evidence" value="ECO:0007669"/>
    <property type="project" value="UniProtKB-SubCell"/>
</dbReference>
<dbReference type="PANTHER" id="PTHR15224">
    <property type="entry name" value="NADH DEHYDROGENASE [UBIQUINONE] IRON-SULFUR PROTEIN 5"/>
    <property type="match status" value="1"/>
</dbReference>
<gene>
    <name evidence="18" type="ORF">FANTH_11369</name>
</gene>
<dbReference type="InterPro" id="IPR019342">
    <property type="entry name" value="NADH_UbQ_OxRdtase_FeS-su5"/>
</dbReference>
<keyword evidence="19" id="KW-1185">Reference proteome</keyword>
<evidence type="ECO:0000256" key="3">
    <source>
        <dbReference type="ARBA" id="ARBA00004637"/>
    </source>
</evidence>
<name>A0A8H5DUD0_9HYPO</name>
<evidence type="ECO:0000256" key="6">
    <source>
        <dbReference type="ARBA" id="ARBA00013482"/>
    </source>
</evidence>
<dbReference type="AlphaFoldDB" id="A0A8H5DUD0"/>
<comment type="function">
    <text evidence="1">Accessory subunit of the mitochondrial membrane respiratory chain NADH dehydrogenase (Complex I), that is believed not to be involved in catalysis. Complex I functions in the transfer of electrons from NADH to the respiratory chain. The immediate electron acceptor for the enzyme is believed to be ubiquinone.</text>
</comment>
<evidence type="ECO:0000256" key="11">
    <source>
        <dbReference type="ARBA" id="ARBA00023128"/>
    </source>
</evidence>
<protein>
    <recommendedName>
        <fullName evidence="6">NADH dehydrogenase [ubiquinone] iron-sulfur protein 5</fullName>
    </recommendedName>
    <alternativeName>
        <fullName evidence="14">Complex I-15 kDa</fullName>
    </alternativeName>
    <alternativeName>
        <fullName evidence="15">NADH-ubiquinone oxidoreductase 15 kDa subunit</fullName>
    </alternativeName>
</protein>
<comment type="similarity">
    <text evidence="4">Belongs to the complex I NDUFS5 subunit family.</text>
</comment>
<sequence>MASGYGMNGGVGRCFPFWQEVMGCYVVNTTAADDSGKKKCGLVLEDYYECLHHKKEHARALAMQAAYARSESATARDDAPSVKQIRSLGLIDKEEDTKKPDCLYRLATHEVINFGFAQAANRDNAQTSWDFGQAINAIPPSRPTLKDALLQSLSAHGLLGSLVPCWSLCNMPSLEGIEVAIVTQPEMAKLPEFPLSDSSSQSILPSANQLSCLSLAASSRLRSLPRQLRKTSPRISVYIPSDPGSRFGIHYALNETSQLPSYLYFKILMNGRNVTNCGVRVLNGASGSIARSLCEPSERWKYKEDGVLRIRDGIEARCFSFLPHAHQSVAEDGGLIEVQVFRAKGRVRRLPILEGHRGQESYGIGSPSGGILDSPDEACFYDWILIDSKESPFVSFRFLYRSLLNLRQLSLAPDPELDDSSIGMEEDTAMLASEGFYSIKPLRTGGLCTEGPSSSALDDALSVQGEPRSSTRPRRLTEVAPKIAPPKASARPLPEVPIKKPVDPKDIEKQVAAHEYTALSDIQEEMEHTDTSIASTTSVPGRSDSPRSVKARVLELNDCGIIPLQPALKRDTSSTILESLVNYSEQPGPGQTRAVLTSTGRMGYLQTDEPEQTSEIKSIVAEAEHSFRTGWRLSESEWIKGEV</sequence>
<evidence type="ECO:0000313" key="18">
    <source>
        <dbReference type="EMBL" id="KAF5236179.1"/>
    </source>
</evidence>
<feature type="disulfide bond" evidence="16">
    <location>
        <begin position="14"/>
        <end position="50"/>
    </location>
</feature>
<evidence type="ECO:0000256" key="7">
    <source>
        <dbReference type="ARBA" id="ARBA00022448"/>
    </source>
</evidence>
<dbReference type="GO" id="GO:0032981">
    <property type="term" value="P:mitochondrial respiratory chain complex I assembly"/>
    <property type="evidence" value="ECO:0007669"/>
    <property type="project" value="TreeGrafter"/>
</dbReference>
<keyword evidence="13 16" id="KW-1015">Disulfide bond</keyword>
<dbReference type="GO" id="GO:0005743">
    <property type="term" value="C:mitochondrial inner membrane"/>
    <property type="evidence" value="ECO:0007669"/>
    <property type="project" value="UniProtKB-SubCell"/>
</dbReference>
<evidence type="ECO:0000256" key="9">
    <source>
        <dbReference type="ARBA" id="ARBA00022792"/>
    </source>
</evidence>
<accession>A0A8H5DUD0</accession>
<comment type="subunit">
    <text evidence="5">Mammalian complex I is composed of 45 different subunits. This is a component of the iron-sulfur (IP) fragment of the enzyme.</text>
</comment>
<evidence type="ECO:0000256" key="12">
    <source>
        <dbReference type="ARBA" id="ARBA00023136"/>
    </source>
</evidence>
<evidence type="ECO:0000256" key="1">
    <source>
        <dbReference type="ARBA" id="ARBA00003195"/>
    </source>
</evidence>
<dbReference type="PANTHER" id="PTHR15224:SF1">
    <property type="entry name" value="NADH DEHYDROGENASE [UBIQUINONE] IRON-SULFUR PROTEIN 5"/>
    <property type="match status" value="1"/>
</dbReference>
<evidence type="ECO:0000256" key="16">
    <source>
        <dbReference type="PIRSR" id="PIRSR619342-50"/>
    </source>
</evidence>
<dbReference type="Proteomes" id="UP000573603">
    <property type="component" value="Unassembled WGS sequence"/>
</dbReference>
<keyword evidence="9" id="KW-0999">Mitochondrion inner membrane</keyword>
<evidence type="ECO:0000256" key="8">
    <source>
        <dbReference type="ARBA" id="ARBA00022660"/>
    </source>
</evidence>
<evidence type="ECO:0000256" key="5">
    <source>
        <dbReference type="ARBA" id="ARBA00011261"/>
    </source>
</evidence>
<keyword evidence="8" id="KW-0679">Respiratory chain</keyword>
<comment type="subcellular location">
    <subcellularLocation>
        <location evidence="3">Mitochondrion inner membrane</location>
        <topology evidence="3">Peripheral membrane protein</topology>
    </subcellularLocation>
    <subcellularLocation>
        <location evidence="2">Mitochondrion intermembrane space</location>
    </subcellularLocation>
</comment>